<comment type="subunit">
    <text evidence="10">Monomer.</text>
</comment>
<gene>
    <name evidence="12" type="ORF">RI129_009365</name>
</gene>
<dbReference type="CDD" id="cd01168">
    <property type="entry name" value="adenosine_kinase"/>
    <property type="match status" value="1"/>
</dbReference>
<evidence type="ECO:0000256" key="4">
    <source>
        <dbReference type="ARBA" id="ARBA00022679"/>
    </source>
</evidence>
<dbReference type="GO" id="GO:0006166">
    <property type="term" value="P:purine ribonucleoside salvage"/>
    <property type="evidence" value="ECO:0007669"/>
    <property type="project" value="UniProtKB-KW"/>
</dbReference>
<dbReference type="GO" id="GO:0005829">
    <property type="term" value="C:cytosol"/>
    <property type="evidence" value="ECO:0007669"/>
    <property type="project" value="TreeGrafter"/>
</dbReference>
<evidence type="ECO:0000256" key="2">
    <source>
        <dbReference type="ARBA" id="ARBA00010688"/>
    </source>
</evidence>
<evidence type="ECO:0000259" key="11">
    <source>
        <dbReference type="Pfam" id="PF00294"/>
    </source>
</evidence>
<evidence type="ECO:0000313" key="12">
    <source>
        <dbReference type="EMBL" id="KAK5640818.1"/>
    </source>
</evidence>
<accession>A0AAN7V8A0</accession>
<keyword evidence="13" id="KW-1185">Reference proteome</keyword>
<feature type="domain" description="Carbohydrate kinase PfkB" evidence="11">
    <location>
        <begin position="39"/>
        <end position="335"/>
    </location>
</feature>
<dbReference type="GO" id="GO:0004001">
    <property type="term" value="F:adenosine kinase activity"/>
    <property type="evidence" value="ECO:0007669"/>
    <property type="project" value="UniProtKB-UniRule"/>
</dbReference>
<protein>
    <recommendedName>
        <fullName evidence="3 10">Adenosine kinase</fullName>
        <shortName evidence="10">AK</shortName>
        <ecNumber evidence="3 10">2.7.1.20</ecNumber>
    </recommendedName>
    <alternativeName>
        <fullName evidence="10">Adenosine 5'-phosphotransferase</fullName>
    </alternativeName>
</protein>
<comment type="catalytic activity">
    <reaction evidence="10">
        <text>adenosine + ATP = AMP + ADP + H(+)</text>
        <dbReference type="Rhea" id="RHEA:20824"/>
        <dbReference type="ChEBI" id="CHEBI:15378"/>
        <dbReference type="ChEBI" id="CHEBI:16335"/>
        <dbReference type="ChEBI" id="CHEBI:30616"/>
        <dbReference type="ChEBI" id="CHEBI:456215"/>
        <dbReference type="ChEBI" id="CHEBI:456216"/>
        <dbReference type="EC" id="2.7.1.20"/>
    </reaction>
</comment>
<dbReference type="GO" id="GO:0005524">
    <property type="term" value="F:ATP binding"/>
    <property type="evidence" value="ECO:0007669"/>
    <property type="project" value="UniProtKB-UniRule"/>
</dbReference>
<keyword evidence="10" id="KW-0539">Nucleus</keyword>
<dbReference type="PRINTS" id="PR00989">
    <property type="entry name" value="ADENOKINASE"/>
</dbReference>
<dbReference type="InterPro" id="IPR029056">
    <property type="entry name" value="Ribokinase-like"/>
</dbReference>
<dbReference type="Gene3D" id="3.30.1110.10">
    <property type="match status" value="1"/>
</dbReference>
<dbReference type="GO" id="GO:0005634">
    <property type="term" value="C:nucleus"/>
    <property type="evidence" value="ECO:0007669"/>
    <property type="project" value="UniProtKB-SubCell"/>
</dbReference>
<comment type="pathway">
    <text evidence="1 10">Purine metabolism; AMP biosynthesis via salvage pathway; AMP from adenosine: step 1/1.</text>
</comment>
<keyword evidence="6 10" id="KW-0547">Nucleotide-binding</keyword>
<keyword evidence="7 10" id="KW-0418">Kinase</keyword>
<keyword evidence="8 10" id="KW-0067">ATP-binding</keyword>
<comment type="function">
    <text evidence="10">ATP dependent phosphorylation of adenosine and other related nucleoside analogs to monophosphate derivatives.</text>
</comment>
<dbReference type="PROSITE" id="PS00584">
    <property type="entry name" value="PFKB_KINASES_2"/>
    <property type="match status" value="1"/>
</dbReference>
<dbReference type="Proteomes" id="UP001329430">
    <property type="component" value="Chromosome 7"/>
</dbReference>
<comment type="similarity">
    <text evidence="2 10">Belongs to the carbohydrate kinase PfkB family.</text>
</comment>
<evidence type="ECO:0000256" key="10">
    <source>
        <dbReference type="RuleBase" id="RU368116"/>
    </source>
</evidence>
<dbReference type="InterPro" id="IPR002173">
    <property type="entry name" value="Carboh/pur_kinase_PfkB_CS"/>
</dbReference>
<name>A0AAN7V8A0_9COLE</name>
<evidence type="ECO:0000256" key="9">
    <source>
        <dbReference type="PIRSR" id="PIRSR601805-1"/>
    </source>
</evidence>
<evidence type="ECO:0000256" key="7">
    <source>
        <dbReference type="ARBA" id="ARBA00022777"/>
    </source>
</evidence>
<proteinExistence type="inferred from homology"/>
<keyword evidence="10" id="KW-0460">Magnesium</keyword>
<evidence type="ECO:0000256" key="6">
    <source>
        <dbReference type="ARBA" id="ARBA00022741"/>
    </source>
</evidence>
<evidence type="ECO:0000313" key="13">
    <source>
        <dbReference type="Proteomes" id="UP001329430"/>
    </source>
</evidence>
<dbReference type="Gene3D" id="3.40.1190.20">
    <property type="match status" value="1"/>
</dbReference>
<reference evidence="12 13" key="1">
    <citation type="journal article" date="2024" name="Insects">
        <title>An Improved Chromosome-Level Genome Assembly of the Firefly Pyrocoelia pectoralis.</title>
        <authorList>
            <person name="Fu X."/>
            <person name="Meyer-Rochow V.B."/>
            <person name="Ballantyne L."/>
            <person name="Zhu X."/>
        </authorList>
    </citation>
    <scope>NUCLEOTIDE SEQUENCE [LARGE SCALE GENOMIC DNA]</scope>
    <source>
        <strain evidence="12">XCY_ONT2</strain>
    </source>
</reference>
<comment type="cofactor">
    <cofactor evidence="10">
        <name>Mg(2+)</name>
        <dbReference type="ChEBI" id="CHEBI:18420"/>
    </cofactor>
    <text evidence="10">Binds 3 Mg(2+) ions per subunit.</text>
</comment>
<evidence type="ECO:0000256" key="1">
    <source>
        <dbReference type="ARBA" id="ARBA00004801"/>
    </source>
</evidence>
<dbReference type="InterPro" id="IPR011611">
    <property type="entry name" value="PfkB_dom"/>
</dbReference>
<dbReference type="PANTHER" id="PTHR45769:SF3">
    <property type="entry name" value="ADENOSINE KINASE"/>
    <property type="match status" value="1"/>
</dbReference>
<evidence type="ECO:0000256" key="8">
    <source>
        <dbReference type="ARBA" id="ARBA00022840"/>
    </source>
</evidence>
<dbReference type="AlphaFoldDB" id="A0AAN7V8A0"/>
<keyword evidence="5 10" id="KW-0660">Purine salvage</keyword>
<comment type="caution">
    <text evidence="12">The sequence shown here is derived from an EMBL/GenBank/DDBJ whole genome shotgun (WGS) entry which is preliminary data.</text>
</comment>
<dbReference type="Pfam" id="PF00294">
    <property type="entry name" value="PfkB"/>
    <property type="match status" value="1"/>
</dbReference>
<dbReference type="SUPFAM" id="SSF53613">
    <property type="entry name" value="Ribokinase-like"/>
    <property type="match status" value="1"/>
</dbReference>
<dbReference type="GO" id="GO:0044209">
    <property type="term" value="P:AMP salvage"/>
    <property type="evidence" value="ECO:0007669"/>
    <property type="project" value="UniProtKB-UniRule"/>
</dbReference>
<dbReference type="GO" id="GO:0006144">
    <property type="term" value="P:purine nucleobase metabolic process"/>
    <property type="evidence" value="ECO:0007669"/>
    <property type="project" value="TreeGrafter"/>
</dbReference>
<evidence type="ECO:0000256" key="5">
    <source>
        <dbReference type="ARBA" id="ARBA00022726"/>
    </source>
</evidence>
<organism evidence="12 13">
    <name type="scientific">Pyrocoelia pectoralis</name>
    <dbReference type="NCBI Taxonomy" id="417401"/>
    <lineage>
        <taxon>Eukaryota</taxon>
        <taxon>Metazoa</taxon>
        <taxon>Ecdysozoa</taxon>
        <taxon>Arthropoda</taxon>
        <taxon>Hexapoda</taxon>
        <taxon>Insecta</taxon>
        <taxon>Pterygota</taxon>
        <taxon>Neoptera</taxon>
        <taxon>Endopterygota</taxon>
        <taxon>Coleoptera</taxon>
        <taxon>Polyphaga</taxon>
        <taxon>Elateriformia</taxon>
        <taxon>Elateroidea</taxon>
        <taxon>Lampyridae</taxon>
        <taxon>Lampyrinae</taxon>
        <taxon>Pyrocoelia</taxon>
    </lineage>
</organism>
<dbReference type="EC" id="2.7.1.20" evidence="3 10"/>
<sequence length="338" mass="36646">MPLNGYRSTSHFTTGGFLTLGSPLIDITVKVDKRFLDNFGLKENDAVFVNEGTVAIFDLVKGLKPKYLVGGCSLNTARALQWVLKRSNFCTVLGAVGDDDHASVISAQLSDEGVKSIFQTVEGGRTGRCAVLLNGSNRSLCTDLGASQKFTLENLMRCEAWTIVETSSCYYIPGFFLSVSRECVKVLAKHATNLGKTFAFNLSAPFIVSLYKNDLRELLTNVDLLFGNQAEIRTLAKEFGYTNVDLAEILLHISELVRGTIIVTRGPGSVFTVCGAQVTEHVVEKLEAEKVKDTSAAGDCFVGGFLAAFIENRPIAECVNSGVGVARNVIQSNGCWFK</sequence>
<dbReference type="InterPro" id="IPR001805">
    <property type="entry name" value="Adenokinase"/>
</dbReference>
<comment type="subcellular location">
    <subcellularLocation>
        <location evidence="10">Nucleus</location>
    </subcellularLocation>
</comment>
<dbReference type="PANTHER" id="PTHR45769">
    <property type="entry name" value="ADENOSINE KINASE"/>
    <property type="match status" value="1"/>
</dbReference>
<dbReference type="EMBL" id="JAVRBK010000007">
    <property type="protein sequence ID" value="KAK5640818.1"/>
    <property type="molecule type" value="Genomic_DNA"/>
</dbReference>
<feature type="active site" description="Proton acceptor" evidence="9">
    <location>
        <position position="299"/>
    </location>
</feature>
<evidence type="ECO:0000256" key="3">
    <source>
        <dbReference type="ARBA" id="ARBA00012119"/>
    </source>
</evidence>
<keyword evidence="4 10" id="KW-0808">Transferase</keyword>